<dbReference type="Gene3D" id="1.10.3090.10">
    <property type="entry name" value="cca-adding enzyme, domain 2"/>
    <property type="match status" value="1"/>
</dbReference>
<dbReference type="Pfam" id="PF12627">
    <property type="entry name" value="PolyA_pol_RNAbd"/>
    <property type="match status" value="1"/>
</dbReference>
<evidence type="ECO:0000259" key="10">
    <source>
        <dbReference type="Pfam" id="PF12627"/>
    </source>
</evidence>
<organism evidence="11 12">
    <name type="scientific">Thalassobaculum litoreum DSM 18839</name>
    <dbReference type="NCBI Taxonomy" id="1123362"/>
    <lineage>
        <taxon>Bacteria</taxon>
        <taxon>Pseudomonadati</taxon>
        <taxon>Pseudomonadota</taxon>
        <taxon>Alphaproteobacteria</taxon>
        <taxon>Rhodospirillales</taxon>
        <taxon>Thalassobaculaceae</taxon>
        <taxon>Thalassobaculum</taxon>
    </lineage>
</organism>
<keyword evidence="6" id="KW-0547">Nucleotide-binding</keyword>
<dbReference type="InterPro" id="IPR002646">
    <property type="entry name" value="PolA_pol_head_dom"/>
</dbReference>
<dbReference type="GO" id="GO:0016779">
    <property type="term" value="F:nucleotidyltransferase activity"/>
    <property type="evidence" value="ECO:0007669"/>
    <property type="project" value="UniProtKB-KW"/>
</dbReference>
<keyword evidence="5" id="KW-0479">Metal-binding</keyword>
<protein>
    <submittedName>
        <fullName evidence="11">Poly(A) polymerase</fullName>
    </submittedName>
</protein>
<dbReference type="Proteomes" id="UP000198615">
    <property type="component" value="Unassembled WGS sequence"/>
</dbReference>
<proteinExistence type="inferred from homology"/>
<evidence type="ECO:0000256" key="3">
    <source>
        <dbReference type="ARBA" id="ARBA00022694"/>
    </source>
</evidence>
<dbReference type="EMBL" id="FNBW01000002">
    <property type="protein sequence ID" value="SDF23251.1"/>
    <property type="molecule type" value="Genomic_DNA"/>
</dbReference>
<dbReference type="SUPFAM" id="SSF81301">
    <property type="entry name" value="Nucleotidyltransferase"/>
    <property type="match status" value="1"/>
</dbReference>
<comment type="cofactor">
    <cofactor evidence="1">
        <name>Mg(2+)</name>
        <dbReference type="ChEBI" id="CHEBI:18420"/>
    </cofactor>
</comment>
<comment type="similarity">
    <text evidence="8">Belongs to the tRNA nucleotidyltransferase/poly(A) polymerase family.</text>
</comment>
<keyword evidence="4" id="KW-0548">Nucleotidyltransferase</keyword>
<keyword evidence="7" id="KW-0460">Magnesium</keyword>
<evidence type="ECO:0000256" key="4">
    <source>
        <dbReference type="ARBA" id="ARBA00022695"/>
    </source>
</evidence>
<dbReference type="GO" id="GO:0008033">
    <property type="term" value="P:tRNA processing"/>
    <property type="evidence" value="ECO:0007669"/>
    <property type="project" value="UniProtKB-KW"/>
</dbReference>
<dbReference type="RefSeq" id="WP_093148178.1">
    <property type="nucleotide sequence ID" value="NZ_FNBW01000002.1"/>
</dbReference>
<comment type="caution">
    <text evidence="11">The sequence shown here is derived from an EMBL/GenBank/DDBJ whole genome shotgun (WGS) entry which is preliminary data.</text>
</comment>
<dbReference type="GO" id="GO:0000049">
    <property type="term" value="F:tRNA binding"/>
    <property type="evidence" value="ECO:0007669"/>
    <property type="project" value="TreeGrafter"/>
</dbReference>
<feature type="domain" description="tRNA nucleotidyltransferase/poly(A) polymerase RNA and SrmB- binding" evidence="10">
    <location>
        <begin position="191"/>
        <end position="238"/>
    </location>
</feature>
<evidence type="ECO:0000256" key="1">
    <source>
        <dbReference type="ARBA" id="ARBA00001946"/>
    </source>
</evidence>
<dbReference type="PANTHER" id="PTHR46173">
    <property type="entry name" value="CCA TRNA NUCLEOTIDYLTRANSFERASE 1, MITOCHONDRIAL"/>
    <property type="match status" value="1"/>
</dbReference>
<dbReference type="OrthoDB" id="9805698at2"/>
<name>A0A8G2BEM7_9PROT</name>
<dbReference type="GO" id="GO:0000166">
    <property type="term" value="F:nucleotide binding"/>
    <property type="evidence" value="ECO:0007669"/>
    <property type="project" value="UniProtKB-KW"/>
</dbReference>
<evidence type="ECO:0000313" key="11">
    <source>
        <dbReference type="EMBL" id="SDF23251.1"/>
    </source>
</evidence>
<reference evidence="11 12" key="1">
    <citation type="submission" date="2016-10" db="EMBL/GenBank/DDBJ databases">
        <authorList>
            <person name="Varghese N."/>
            <person name="Submissions S."/>
        </authorList>
    </citation>
    <scope>NUCLEOTIDE SEQUENCE [LARGE SCALE GENOMIC DNA]</scope>
    <source>
        <strain evidence="11 12">DSM 18839</strain>
    </source>
</reference>
<dbReference type="InterPro" id="IPR050264">
    <property type="entry name" value="Bact_CCA-adding_enz_type3_sf"/>
</dbReference>
<evidence type="ECO:0000256" key="8">
    <source>
        <dbReference type="RuleBase" id="RU003953"/>
    </source>
</evidence>
<gene>
    <name evidence="11" type="ORF">SAMN05660686_00663</name>
</gene>
<evidence type="ECO:0000259" key="9">
    <source>
        <dbReference type="Pfam" id="PF01743"/>
    </source>
</evidence>
<dbReference type="GO" id="GO:0046872">
    <property type="term" value="F:metal ion binding"/>
    <property type="evidence" value="ECO:0007669"/>
    <property type="project" value="UniProtKB-KW"/>
</dbReference>
<evidence type="ECO:0000256" key="2">
    <source>
        <dbReference type="ARBA" id="ARBA00022679"/>
    </source>
</evidence>
<dbReference type="Pfam" id="PF01743">
    <property type="entry name" value="PolyA_pol"/>
    <property type="match status" value="1"/>
</dbReference>
<keyword evidence="8" id="KW-0694">RNA-binding</keyword>
<dbReference type="PANTHER" id="PTHR46173:SF1">
    <property type="entry name" value="CCA TRNA NUCLEOTIDYLTRANSFERASE 1, MITOCHONDRIAL"/>
    <property type="match status" value="1"/>
</dbReference>
<dbReference type="InterPro" id="IPR043519">
    <property type="entry name" value="NT_sf"/>
</dbReference>
<evidence type="ECO:0000256" key="7">
    <source>
        <dbReference type="ARBA" id="ARBA00022842"/>
    </source>
</evidence>
<keyword evidence="12" id="KW-1185">Reference proteome</keyword>
<dbReference type="AlphaFoldDB" id="A0A8G2BEM7"/>
<evidence type="ECO:0000256" key="5">
    <source>
        <dbReference type="ARBA" id="ARBA00022723"/>
    </source>
</evidence>
<feature type="domain" description="Poly A polymerase head" evidence="9">
    <location>
        <begin position="33"/>
        <end position="155"/>
    </location>
</feature>
<dbReference type="CDD" id="cd05398">
    <property type="entry name" value="NT_ClassII-CCAase"/>
    <property type="match status" value="1"/>
</dbReference>
<evidence type="ECO:0000313" key="12">
    <source>
        <dbReference type="Proteomes" id="UP000198615"/>
    </source>
</evidence>
<keyword evidence="2 8" id="KW-0808">Transferase</keyword>
<evidence type="ECO:0000256" key="6">
    <source>
        <dbReference type="ARBA" id="ARBA00022741"/>
    </source>
</evidence>
<sequence>MKPAETIAVAAWMRHPAATAVLSVLAQGGHRGRFVGGAVRNHLLGLPVTDFDIATDAKPERTLDLCTAAGLKAIPTGIEHGTVTVVIDREPVEVTTLRRDVETDGRRAVVAFTDDWAEDAARRDFTLNALYLDADGTLYDPTGAGIADARARRIRFVGEPETRIREDVLRILRFFRFHAAYGRDGLDTAGLAACSALAPSTARLSGERIWKELSRLLVAERAAEVLVAMAEAGVARHLWDGPVDAGRAVALMNLERALGLAGDPLRRLAALVAEPDGAETVAARLKLSNAEAKRLAAALATPPDAPADARARRAAIYRVGAEAFTDARLLRAAETGEDVADDLDTARTWTRPVFPLGGGDVTELGIPPGPIVGDLLRRVEAWWIMGDFAADAEACRSELRRLASEGGMRT</sequence>
<dbReference type="SUPFAM" id="SSF81891">
    <property type="entry name" value="Poly A polymerase C-terminal region-like"/>
    <property type="match status" value="1"/>
</dbReference>
<keyword evidence="3" id="KW-0819">tRNA processing</keyword>
<accession>A0A8G2BEM7</accession>
<dbReference type="Gene3D" id="3.30.460.10">
    <property type="entry name" value="Beta Polymerase, domain 2"/>
    <property type="match status" value="1"/>
</dbReference>
<dbReference type="InterPro" id="IPR032828">
    <property type="entry name" value="PolyA_RNA-bd"/>
</dbReference>